<keyword evidence="6" id="KW-1185">Reference proteome</keyword>
<comment type="subcellular location">
    <subcellularLocation>
        <location evidence="1">Nucleus</location>
    </subcellularLocation>
</comment>
<sequence>MRIEITGPIAHTKTFEIHQDDEDSRVVVPGAAASNRAEFMSGHGTFYDGDIIVASVAGAVKQVNKLLTVQPFKSRYRPNVGDVVVGRVVEVQQKRWRIDINSVQDGLLNLANVSLPGGELRRKSAEDEMRMRMYMEDGDLVVAEVLNSNEGGIQLQARNLRYGKLGQGLLVKVPASLMKRRKTHFHDLHFGARVILGRNGWIWIQALEEDGTAETGGYTENTATVSLEIRAVISRIANCLRILEQSLQPIYETTLIHAYNASLEFEVSELIKPEIMDEVASEVRNKIALSEE</sequence>
<dbReference type="PROSITE" id="PS50126">
    <property type="entry name" value="S1"/>
    <property type="match status" value="1"/>
</dbReference>
<comment type="similarity">
    <text evidence="2">Belongs to the RRP4 family.</text>
</comment>
<dbReference type="Proteomes" id="UP000492821">
    <property type="component" value="Unassembled WGS sequence"/>
</dbReference>
<dbReference type="SUPFAM" id="SSF54791">
    <property type="entry name" value="Eukaryotic type KH-domain (KH-domain type I)"/>
    <property type="match status" value="1"/>
</dbReference>
<dbReference type="GO" id="GO:0071038">
    <property type="term" value="P:TRAMP-dependent tRNA surveillance pathway"/>
    <property type="evidence" value="ECO:0007669"/>
    <property type="project" value="TreeGrafter"/>
</dbReference>
<dbReference type="Pfam" id="PF14382">
    <property type="entry name" value="ECR1_N"/>
    <property type="match status" value="1"/>
</dbReference>
<accession>A0A7E4URB1</accession>
<dbReference type="WBParaSite" id="Pan_g11892.t1">
    <property type="protein sequence ID" value="Pan_g11892.t1"/>
    <property type="gene ID" value="Pan_g11892"/>
</dbReference>
<dbReference type="InterPro" id="IPR026699">
    <property type="entry name" value="Exosome_RNA_bind1/RRP40/RRP4"/>
</dbReference>
<evidence type="ECO:0000259" key="5">
    <source>
        <dbReference type="PROSITE" id="PS50126"/>
    </source>
</evidence>
<evidence type="ECO:0000256" key="1">
    <source>
        <dbReference type="ARBA" id="ARBA00004123"/>
    </source>
</evidence>
<dbReference type="GO" id="GO:0071034">
    <property type="term" value="P:CUT catabolic process"/>
    <property type="evidence" value="ECO:0007669"/>
    <property type="project" value="TreeGrafter"/>
</dbReference>
<dbReference type="GO" id="GO:0071051">
    <property type="term" value="P:poly(A)-dependent snoRNA 3'-end processing"/>
    <property type="evidence" value="ECO:0007669"/>
    <property type="project" value="TreeGrafter"/>
</dbReference>
<protein>
    <submittedName>
        <fullName evidence="7">Ribosomal RNA-processing protein 4</fullName>
    </submittedName>
</protein>
<dbReference type="AlphaFoldDB" id="A0A7E4URB1"/>
<evidence type="ECO:0000256" key="4">
    <source>
        <dbReference type="ARBA" id="ARBA00022884"/>
    </source>
</evidence>
<evidence type="ECO:0000313" key="6">
    <source>
        <dbReference type="Proteomes" id="UP000492821"/>
    </source>
</evidence>
<feature type="domain" description="S1 motif" evidence="5">
    <location>
        <begin position="81"/>
        <end position="158"/>
    </location>
</feature>
<dbReference type="InterPro" id="IPR004088">
    <property type="entry name" value="KH_dom_type_1"/>
</dbReference>
<dbReference type="GO" id="GO:0003723">
    <property type="term" value="F:RNA binding"/>
    <property type="evidence" value="ECO:0007669"/>
    <property type="project" value="UniProtKB-KW"/>
</dbReference>
<dbReference type="SUPFAM" id="SSF110324">
    <property type="entry name" value="Ribosomal L27 protein-like"/>
    <property type="match status" value="1"/>
</dbReference>
<dbReference type="Gene3D" id="2.40.50.100">
    <property type="match status" value="1"/>
</dbReference>
<dbReference type="PANTHER" id="PTHR21321:SF4">
    <property type="entry name" value="EXOSOME COMPLEX COMPONENT RRP4"/>
    <property type="match status" value="1"/>
</dbReference>
<dbReference type="SMART" id="SM00316">
    <property type="entry name" value="S1"/>
    <property type="match status" value="1"/>
</dbReference>
<keyword evidence="3" id="KW-0271">Exosome</keyword>
<dbReference type="InterPro" id="IPR025721">
    <property type="entry name" value="Exosome_cplx_N_dom"/>
</dbReference>
<dbReference type="Pfam" id="PF15985">
    <property type="entry name" value="KH_6"/>
    <property type="match status" value="1"/>
</dbReference>
<proteinExistence type="inferred from homology"/>
<evidence type="ECO:0000313" key="7">
    <source>
        <dbReference type="WBParaSite" id="Pan_g11892.t1"/>
    </source>
</evidence>
<dbReference type="Pfam" id="PF21266">
    <property type="entry name" value="S1_RRP4"/>
    <property type="match status" value="1"/>
</dbReference>
<dbReference type="GO" id="GO:0071035">
    <property type="term" value="P:nuclear polyadenylation-dependent rRNA catabolic process"/>
    <property type="evidence" value="ECO:0007669"/>
    <property type="project" value="TreeGrafter"/>
</dbReference>
<dbReference type="GO" id="GO:0000467">
    <property type="term" value="P:exonucleolytic trimming to generate mature 3'-end of 5.8S rRNA from tricistronic rRNA transcript (SSU-rRNA, 5.8S rRNA, LSU-rRNA)"/>
    <property type="evidence" value="ECO:0007669"/>
    <property type="project" value="TreeGrafter"/>
</dbReference>
<name>A0A7E4URB1_PANRE</name>
<dbReference type="GO" id="GO:0000177">
    <property type="term" value="C:cytoplasmic exosome (RNase complex)"/>
    <property type="evidence" value="ECO:0007669"/>
    <property type="project" value="TreeGrafter"/>
</dbReference>
<dbReference type="InterPro" id="IPR012340">
    <property type="entry name" value="NA-bd_OB-fold"/>
</dbReference>
<reference evidence="7" key="2">
    <citation type="submission" date="2020-10" db="UniProtKB">
        <authorList>
            <consortium name="WormBaseParasite"/>
        </authorList>
    </citation>
    <scope>IDENTIFICATION</scope>
</reference>
<dbReference type="SUPFAM" id="SSF50249">
    <property type="entry name" value="Nucleic acid-binding proteins"/>
    <property type="match status" value="1"/>
</dbReference>
<dbReference type="GO" id="GO:0034475">
    <property type="term" value="P:U4 snRNA 3'-end processing"/>
    <property type="evidence" value="ECO:0007669"/>
    <property type="project" value="TreeGrafter"/>
</dbReference>
<dbReference type="Gene3D" id="2.40.50.140">
    <property type="entry name" value="Nucleic acid-binding proteins"/>
    <property type="match status" value="1"/>
</dbReference>
<reference evidence="6" key="1">
    <citation type="journal article" date="2013" name="Genetics">
        <title>The draft genome and transcriptome of Panagrellus redivivus are shaped by the harsh demands of a free-living lifestyle.</title>
        <authorList>
            <person name="Srinivasan J."/>
            <person name="Dillman A.R."/>
            <person name="Macchietto M.G."/>
            <person name="Heikkinen L."/>
            <person name="Lakso M."/>
            <person name="Fracchia K.M."/>
            <person name="Antoshechkin I."/>
            <person name="Mortazavi A."/>
            <person name="Wong G."/>
            <person name="Sternberg P.W."/>
        </authorList>
    </citation>
    <scope>NUCLEOTIDE SEQUENCE [LARGE SCALE GENOMIC DNA]</scope>
    <source>
        <strain evidence="6">MT8872</strain>
    </source>
</reference>
<dbReference type="InterPro" id="IPR048565">
    <property type="entry name" value="S1_RRP4"/>
</dbReference>
<dbReference type="InterPro" id="IPR003029">
    <property type="entry name" value="S1_domain"/>
</dbReference>
<evidence type="ECO:0000256" key="2">
    <source>
        <dbReference type="ARBA" id="ARBA00009155"/>
    </source>
</evidence>
<evidence type="ECO:0000256" key="3">
    <source>
        <dbReference type="ARBA" id="ARBA00022835"/>
    </source>
</evidence>
<dbReference type="GO" id="GO:0000176">
    <property type="term" value="C:nuclear exosome (RNase complex)"/>
    <property type="evidence" value="ECO:0007669"/>
    <property type="project" value="TreeGrafter"/>
</dbReference>
<organism evidence="6 7">
    <name type="scientific">Panagrellus redivivus</name>
    <name type="common">Microworm</name>
    <dbReference type="NCBI Taxonomy" id="6233"/>
    <lineage>
        <taxon>Eukaryota</taxon>
        <taxon>Metazoa</taxon>
        <taxon>Ecdysozoa</taxon>
        <taxon>Nematoda</taxon>
        <taxon>Chromadorea</taxon>
        <taxon>Rhabditida</taxon>
        <taxon>Tylenchina</taxon>
        <taxon>Panagrolaimomorpha</taxon>
        <taxon>Panagrolaimoidea</taxon>
        <taxon>Panagrolaimidae</taxon>
        <taxon>Panagrellus</taxon>
    </lineage>
</organism>
<dbReference type="CDD" id="cd22525">
    <property type="entry name" value="KH-I_Rrp4_eukar"/>
    <property type="match status" value="1"/>
</dbReference>
<dbReference type="InterPro" id="IPR036612">
    <property type="entry name" value="KH_dom_type_1_sf"/>
</dbReference>
<keyword evidence="4" id="KW-0694">RNA-binding</keyword>
<dbReference type="PANTHER" id="PTHR21321">
    <property type="entry name" value="PNAS-3 RELATED"/>
    <property type="match status" value="1"/>
</dbReference>